<keyword evidence="1" id="KW-0812">Transmembrane</keyword>
<comment type="caution">
    <text evidence="2">The sequence shown here is derived from an EMBL/GenBank/DDBJ whole genome shotgun (WGS) entry which is preliminary data.</text>
</comment>
<dbReference type="InterPro" id="IPR021257">
    <property type="entry name" value="DUF2809"/>
</dbReference>
<name>A0A1V4SKM6_RUMHU</name>
<evidence type="ECO:0008006" key="4">
    <source>
        <dbReference type="Google" id="ProtNLM"/>
    </source>
</evidence>
<feature type="transmembrane region" description="Helical" evidence="1">
    <location>
        <begin position="7"/>
        <end position="26"/>
    </location>
</feature>
<accession>A0A1V4SKM6</accession>
<dbReference type="Pfam" id="PF10990">
    <property type="entry name" value="DUF2809"/>
    <property type="match status" value="1"/>
</dbReference>
<dbReference type="EMBL" id="MZGX01000012">
    <property type="protein sequence ID" value="OPX44035.1"/>
    <property type="molecule type" value="Genomic_DNA"/>
</dbReference>
<keyword evidence="3" id="KW-1185">Reference proteome</keyword>
<proteinExistence type="predicted"/>
<dbReference type="RefSeq" id="WP_080064499.1">
    <property type="nucleotide sequence ID" value="NZ_MZGX01000012.1"/>
</dbReference>
<feature type="transmembrane region" description="Helical" evidence="1">
    <location>
        <begin position="58"/>
        <end position="77"/>
    </location>
</feature>
<evidence type="ECO:0000313" key="2">
    <source>
        <dbReference type="EMBL" id="OPX44035.1"/>
    </source>
</evidence>
<keyword evidence="1" id="KW-0472">Membrane</keyword>
<sequence length="128" mass="14557">MKINIKYIIAFLILLAIEIFIGLFVRDAIIRPYIGDVLVVILLYTLVKGVVGKSIKFLPIYLFVFASVVELAQYFHIADILQLQDNKLISTIIGSSFDIKDVFCYLTGTLLLIVWENICRYAHGKSKI</sequence>
<dbReference type="OrthoDB" id="5360192at2"/>
<feature type="transmembrane region" description="Helical" evidence="1">
    <location>
        <begin position="32"/>
        <end position="51"/>
    </location>
</feature>
<dbReference type="STRING" id="48256.CLHUN_20600"/>
<protein>
    <recommendedName>
        <fullName evidence="4">DUF2809 domain-containing protein</fullName>
    </recommendedName>
</protein>
<organism evidence="2 3">
    <name type="scientific">Ruminiclostridium hungatei</name>
    <name type="common">Clostridium hungatei</name>
    <dbReference type="NCBI Taxonomy" id="48256"/>
    <lineage>
        <taxon>Bacteria</taxon>
        <taxon>Bacillati</taxon>
        <taxon>Bacillota</taxon>
        <taxon>Clostridia</taxon>
        <taxon>Eubacteriales</taxon>
        <taxon>Oscillospiraceae</taxon>
        <taxon>Ruminiclostridium</taxon>
    </lineage>
</organism>
<evidence type="ECO:0000256" key="1">
    <source>
        <dbReference type="SAM" id="Phobius"/>
    </source>
</evidence>
<evidence type="ECO:0000313" key="3">
    <source>
        <dbReference type="Proteomes" id="UP000191554"/>
    </source>
</evidence>
<reference evidence="2 3" key="1">
    <citation type="submission" date="2017-03" db="EMBL/GenBank/DDBJ databases">
        <title>Genome sequence of Clostridium hungatei DSM 14427.</title>
        <authorList>
            <person name="Poehlein A."/>
            <person name="Daniel R."/>
        </authorList>
    </citation>
    <scope>NUCLEOTIDE SEQUENCE [LARGE SCALE GENOMIC DNA]</scope>
    <source>
        <strain evidence="2 3">DSM 14427</strain>
    </source>
</reference>
<keyword evidence="1" id="KW-1133">Transmembrane helix</keyword>
<dbReference type="AlphaFoldDB" id="A0A1V4SKM6"/>
<dbReference type="Proteomes" id="UP000191554">
    <property type="component" value="Unassembled WGS sequence"/>
</dbReference>
<gene>
    <name evidence="2" type="ORF">CLHUN_20600</name>
</gene>